<dbReference type="AlphaFoldDB" id="A0A1T5AJG5"/>
<dbReference type="EMBL" id="FUYX01000001">
    <property type="protein sequence ID" value="SKB34907.1"/>
    <property type="molecule type" value="Genomic_DNA"/>
</dbReference>
<name>A0A1T5AJG5_9HYPH</name>
<organism evidence="1 2">
    <name type="scientific">Bosea thiooxidans</name>
    <dbReference type="NCBI Taxonomy" id="53254"/>
    <lineage>
        <taxon>Bacteria</taxon>
        <taxon>Pseudomonadati</taxon>
        <taxon>Pseudomonadota</taxon>
        <taxon>Alphaproteobacteria</taxon>
        <taxon>Hyphomicrobiales</taxon>
        <taxon>Boseaceae</taxon>
        <taxon>Bosea</taxon>
    </lineage>
</organism>
<sequence length="42" mass="4749">MIAIIKHVVEQIVDAAKFAAAVWHDARSLQAEAERKYGHIDF</sequence>
<reference evidence="1 2" key="1">
    <citation type="submission" date="2017-02" db="EMBL/GenBank/DDBJ databases">
        <authorList>
            <person name="Peterson S.W."/>
        </authorList>
    </citation>
    <scope>NUCLEOTIDE SEQUENCE [LARGE SCALE GENOMIC DNA]</scope>
    <source>
        <strain evidence="1 2">DSM 9653</strain>
    </source>
</reference>
<evidence type="ECO:0000313" key="2">
    <source>
        <dbReference type="Proteomes" id="UP000190130"/>
    </source>
</evidence>
<dbReference type="Proteomes" id="UP000190130">
    <property type="component" value="Unassembled WGS sequence"/>
</dbReference>
<dbReference type="RefSeq" id="WP_280174370.1">
    <property type="nucleotide sequence ID" value="NZ_FUYX01000001.1"/>
</dbReference>
<evidence type="ECO:0000313" key="1">
    <source>
        <dbReference type="EMBL" id="SKB34907.1"/>
    </source>
</evidence>
<proteinExistence type="predicted"/>
<protein>
    <submittedName>
        <fullName evidence="1">Uncharacterized protein</fullName>
    </submittedName>
</protein>
<gene>
    <name evidence="1" type="ORF">SAMN05660750_00243</name>
</gene>
<accession>A0A1T5AJG5</accession>